<dbReference type="InterPro" id="IPR041577">
    <property type="entry name" value="RT_RNaseH_2"/>
</dbReference>
<evidence type="ECO:0000259" key="3">
    <source>
        <dbReference type="PROSITE" id="PS50994"/>
    </source>
</evidence>
<dbReference type="SUPFAM" id="SSF53098">
    <property type="entry name" value="Ribonuclease H-like"/>
    <property type="match status" value="2"/>
</dbReference>
<proteinExistence type="predicted"/>
<evidence type="ECO:0000313" key="5">
    <source>
        <dbReference type="EMBL" id="KAE9289517.1"/>
    </source>
</evidence>
<name>A0A6A3HWZ5_9STRA</name>
<dbReference type="EMBL" id="QXFT01003084">
    <property type="protein sequence ID" value="KAE9289517.1"/>
    <property type="molecule type" value="Genomic_DNA"/>
</dbReference>
<dbReference type="Pfam" id="PF17921">
    <property type="entry name" value="Integrase_H2C2"/>
    <property type="match status" value="1"/>
</dbReference>
<reference evidence="4 6" key="1">
    <citation type="submission" date="2018-09" db="EMBL/GenBank/DDBJ databases">
        <title>Genomic investigation of the strawberry pathogen Phytophthora fragariae indicates pathogenicity is determined by transcriptional variation in three key races.</title>
        <authorList>
            <person name="Adams T.M."/>
            <person name="Armitage A.D."/>
            <person name="Sobczyk M.K."/>
            <person name="Bates H.J."/>
            <person name="Dunwell J.M."/>
            <person name="Nellist C.F."/>
            <person name="Harrison R.J."/>
        </authorList>
    </citation>
    <scope>NUCLEOTIDE SEQUENCE [LARGE SCALE GENOMIC DNA]</scope>
    <source>
        <strain evidence="4 6">SCRP249</strain>
        <strain evidence="5 7">SCRP333</strain>
    </source>
</reference>
<dbReference type="EMBL" id="QXFV01003707">
    <property type="protein sequence ID" value="KAE8974510.1"/>
    <property type="molecule type" value="Genomic_DNA"/>
</dbReference>
<comment type="caution">
    <text evidence="4">The sequence shown here is derived from an EMBL/GenBank/DDBJ whole genome shotgun (WGS) entry which is preliminary data.</text>
</comment>
<dbReference type="InterPro" id="IPR043128">
    <property type="entry name" value="Rev_trsase/Diguanyl_cyclase"/>
</dbReference>
<feature type="domain" description="Integrase catalytic" evidence="3">
    <location>
        <begin position="746"/>
        <end position="906"/>
    </location>
</feature>
<keyword evidence="7" id="KW-1185">Reference proteome</keyword>
<accession>A0A6A3HWZ5</accession>
<protein>
    <recommendedName>
        <fullName evidence="3">Integrase catalytic domain-containing protein</fullName>
    </recommendedName>
</protein>
<feature type="compositionally biased region" description="Acidic residues" evidence="2">
    <location>
        <begin position="987"/>
        <end position="999"/>
    </location>
</feature>
<gene>
    <name evidence="4" type="ORF">PR001_g25969</name>
    <name evidence="5" type="ORF">PR003_g25532</name>
</gene>
<evidence type="ECO:0000313" key="4">
    <source>
        <dbReference type="EMBL" id="KAE8974510.1"/>
    </source>
</evidence>
<dbReference type="InterPro" id="IPR002156">
    <property type="entry name" value="RNaseH_domain"/>
</dbReference>
<dbReference type="Pfam" id="PF13456">
    <property type="entry name" value="RVT_3"/>
    <property type="match status" value="1"/>
</dbReference>
<keyword evidence="1" id="KW-0511">Multifunctional enzyme</keyword>
<dbReference type="GO" id="GO:0015074">
    <property type="term" value="P:DNA integration"/>
    <property type="evidence" value="ECO:0007669"/>
    <property type="project" value="InterPro"/>
</dbReference>
<feature type="region of interest" description="Disordered" evidence="2">
    <location>
        <begin position="553"/>
        <end position="597"/>
    </location>
</feature>
<evidence type="ECO:0000313" key="7">
    <source>
        <dbReference type="Proteomes" id="UP000434957"/>
    </source>
</evidence>
<dbReference type="FunFam" id="1.10.340.70:FF:000001">
    <property type="entry name" value="Retrovirus-related Pol polyprotein from transposon gypsy-like Protein"/>
    <property type="match status" value="1"/>
</dbReference>
<dbReference type="Proteomes" id="UP000429607">
    <property type="component" value="Unassembled WGS sequence"/>
</dbReference>
<dbReference type="InterPro" id="IPR036397">
    <property type="entry name" value="RNaseH_sf"/>
</dbReference>
<dbReference type="Proteomes" id="UP000434957">
    <property type="component" value="Unassembled WGS sequence"/>
</dbReference>
<dbReference type="InterPro" id="IPR012337">
    <property type="entry name" value="RNaseH-like_sf"/>
</dbReference>
<dbReference type="InterPro" id="IPR001584">
    <property type="entry name" value="Integrase_cat-core"/>
</dbReference>
<dbReference type="GO" id="GO:0003676">
    <property type="term" value="F:nucleic acid binding"/>
    <property type="evidence" value="ECO:0007669"/>
    <property type="project" value="InterPro"/>
</dbReference>
<sequence>MADMFTNGEADASALTPVFERRSFVDDICFGGESFEGCLETLDRLLTRFEGCRISISFSKSIFVQSKVDFLSHEVTRAGIRADPKKLKAITELSFPRSKKGMQSFLGALNYYSRFIQDFAVYGAALYQVKDEDFAPGGDLSAARRCFATLQQKVAEAPILRHFSRDLPVHVTLFANEWAVSTTLMQEHDGLMHPVRFCGRVLKDAEMNYHPAEKEVLALLQLLKVCYTQLTGRTIHVYTRFSTLEWVHKSKSLFGRATQFAVLLSPWHLVVQRVKEKDCAFAQLLQSIITSFVDLEDSLSPVTPPTRGSASVRMDPQLLYARLPRDYVGYVISFDGSAKTEKHGGYGSCAWILWRLPEWTVVIAASAYLETTTVNMAEYTGMNNGVAAALAHGAEDLVIVGESRLAIQQSLGVIACRKESLIAQLNRHKELTAKLRSVKYLHAIREFNAAADSLAGETLESKTSAVVESEDRKHELKVLNRIHEVIYEPSAETSEEVVTRSINSIRILETRDKSRSKNFFDFAWETGQVAAVTRHQARARQKHVRFATEPVIINQDTEVQNRADDQVEGTPDSQDPPRPDATSTHEPSADDIDPLAVQEERRGRISKAQDEELRWSNLKMVLKGEEAQLGYRAAREAWKMADKFVLSEEGLLYFLGANRRWGRERTEETTLRLVVPTTMVQDILQNCHDSLEGGHQGIVRTYHRVKADYYWIGLFADVEKHVRSCPDCSSSKSRPHLRGYSPGNILAERPFQMVSMDFVIPLPKTRRGNTALLLFQCAFTGFVMVKAMADTSALRVAQAFEECVYRRFGAPSLIRHDRDPRFMSEVFQAVAEIMQSRSRATLSYRPQANGQQERSVKTVIQSVRVYAEDPLQQDWDEIVEKLIFAINNSHDSTRKDTPFYLVHGWDARSTLRAMSSSLKRGVGRQSDALAWRREANRQQEIALGMAKEYQATEKARRAQKHDESLSRAERATVPESTGTVDPVTAGESEEPEDTDESSPDENTQSLFRLETEHGCTWNE</sequence>
<dbReference type="PROSITE" id="PS50994">
    <property type="entry name" value="INTEGRASE"/>
    <property type="match status" value="1"/>
</dbReference>
<dbReference type="Gene3D" id="3.30.420.10">
    <property type="entry name" value="Ribonuclease H-like superfamily/Ribonuclease H"/>
    <property type="match status" value="2"/>
</dbReference>
<evidence type="ECO:0000256" key="1">
    <source>
        <dbReference type="ARBA" id="ARBA00023268"/>
    </source>
</evidence>
<dbReference type="PANTHER" id="PTHR37984">
    <property type="entry name" value="PROTEIN CBG26694"/>
    <property type="match status" value="1"/>
</dbReference>
<dbReference type="Gene3D" id="1.10.340.70">
    <property type="match status" value="1"/>
</dbReference>
<dbReference type="InterPro" id="IPR041588">
    <property type="entry name" value="Integrase_H2C2"/>
</dbReference>
<dbReference type="SUPFAM" id="SSF56672">
    <property type="entry name" value="DNA/RNA polymerases"/>
    <property type="match status" value="1"/>
</dbReference>
<feature type="region of interest" description="Disordered" evidence="2">
    <location>
        <begin position="952"/>
        <end position="1019"/>
    </location>
</feature>
<dbReference type="AlphaFoldDB" id="A0A6A3HWZ5"/>
<feature type="compositionally biased region" description="Basic and acidic residues" evidence="2">
    <location>
        <begin position="952"/>
        <end position="972"/>
    </location>
</feature>
<dbReference type="InterPro" id="IPR050951">
    <property type="entry name" value="Retrovirus_Pol_polyprotein"/>
</dbReference>
<dbReference type="GO" id="GO:0004523">
    <property type="term" value="F:RNA-DNA hybrid ribonuclease activity"/>
    <property type="evidence" value="ECO:0007669"/>
    <property type="project" value="InterPro"/>
</dbReference>
<evidence type="ECO:0000313" key="6">
    <source>
        <dbReference type="Proteomes" id="UP000429607"/>
    </source>
</evidence>
<organism evidence="4 6">
    <name type="scientific">Phytophthora rubi</name>
    <dbReference type="NCBI Taxonomy" id="129364"/>
    <lineage>
        <taxon>Eukaryota</taxon>
        <taxon>Sar</taxon>
        <taxon>Stramenopiles</taxon>
        <taxon>Oomycota</taxon>
        <taxon>Peronosporomycetes</taxon>
        <taxon>Peronosporales</taxon>
        <taxon>Peronosporaceae</taxon>
        <taxon>Phytophthora</taxon>
    </lineage>
</organism>
<dbReference type="PANTHER" id="PTHR37984:SF5">
    <property type="entry name" value="PROTEIN NYNRIN-LIKE"/>
    <property type="match status" value="1"/>
</dbReference>
<dbReference type="InterPro" id="IPR043502">
    <property type="entry name" value="DNA/RNA_pol_sf"/>
</dbReference>
<dbReference type="Gene3D" id="3.30.70.270">
    <property type="match status" value="2"/>
</dbReference>
<evidence type="ECO:0000256" key="2">
    <source>
        <dbReference type="SAM" id="MobiDB-lite"/>
    </source>
</evidence>
<dbReference type="Pfam" id="PF17919">
    <property type="entry name" value="RT_RNaseH_2"/>
    <property type="match status" value="1"/>
</dbReference>